<evidence type="ECO:0008006" key="3">
    <source>
        <dbReference type="Google" id="ProtNLM"/>
    </source>
</evidence>
<name>A0ABU9HTR1_9FLAO</name>
<organism evidence="1 2">
    <name type="scientific">Flavobacterium arundinis</name>
    <dbReference type="NCBI Taxonomy" id="3139143"/>
    <lineage>
        <taxon>Bacteria</taxon>
        <taxon>Pseudomonadati</taxon>
        <taxon>Bacteroidota</taxon>
        <taxon>Flavobacteriia</taxon>
        <taxon>Flavobacteriales</taxon>
        <taxon>Flavobacteriaceae</taxon>
        <taxon>Flavobacterium</taxon>
    </lineage>
</organism>
<proteinExistence type="predicted"/>
<dbReference type="RefSeq" id="WP_341695811.1">
    <property type="nucleotide sequence ID" value="NZ_JBBYHR010000002.1"/>
</dbReference>
<comment type="caution">
    <text evidence="1">The sequence shown here is derived from an EMBL/GenBank/DDBJ whole genome shotgun (WGS) entry which is preliminary data.</text>
</comment>
<dbReference type="NCBIfam" id="NF047658">
    <property type="entry name" value="HYC_CC_PP"/>
    <property type="match status" value="1"/>
</dbReference>
<gene>
    <name evidence="1" type="ORF">AAEO56_04405</name>
</gene>
<keyword evidence="2" id="KW-1185">Reference proteome</keyword>
<sequence>MKLRSYISTLLSVLILVSNIGMALNVHYCHGEVASVSLAYRIQEPCGTKVEKKAAPKSCCAKPVVTHKSCCKNDVVKLQDTKSDNIIVKSLQLDLGAFCPAEVWNSDTLHYSEAPVAQKDQPSFYCESHAPPLFKLYCQYIFYA</sequence>
<protein>
    <recommendedName>
        <fullName evidence="3">Bifunctional inhibitor/plant lipid transfer protein/seed storage helical domain-containing protein</fullName>
    </recommendedName>
</protein>
<reference evidence="1 2" key="1">
    <citation type="submission" date="2024-04" db="EMBL/GenBank/DDBJ databases">
        <title>Flavobacterium sp. DGU11 16S ribosomal RNA gene Genome sequencing and assembly.</title>
        <authorList>
            <person name="Park S."/>
        </authorList>
    </citation>
    <scope>NUCLEOTIDE SEQUENCE [LARGE SCALE GENOMIC DNA]</scope>
    <source>
        <strain evidence="1 2">DGU11</strain>
    </source>
</reference>
<dbReference type="Pfam" id="PF26622">
    <property type="entry name" value="DUF8199"/>
    <property type="match status" value="1"/>
</dbReference>
<dbReference type="InterPro" id="IPR058512">
    <property type="entry name" value="DUF8199"/>
</dbReference>
<evidence type="ECO:0000313" key="2">
    <source>
        <dbReference type="Proteomes" id="UP001464555"/>
    </source>
</evidence>
<dbReference type="Proteomes" id="UP001464555">
    <property type="component" value="Unassembled WGS sequence"/>
</dbReference>
<dbReference type="InterPro" id="IPR058060">
    <property type="entry name" value="HYC_CC_PP"/>
</dbReference>
<dbReference type="EMBL" id="JBBYHR010000002">
    <property type="protein sequence ID" value="MEL1243494.1"/>
    <property type="molecule type" value="Genomic_DNA"/>
</dbReference>
<accession>A0ABU9HTR1</accession>
<evidence type="ECO:0000313" key="1">
    <source>
        <dbReference type="EMBL" id="MEL1243494.1"/>
    </source>
</evidence>